<dbReference type="Proteomes" id="UP000051487">
    <property type="component" value="Unassembled WGS sequence"/>
</dbReference>
<name>A0AAN4PF76_ASPLE</name>
<dbReference type="AlphaFoldDB" id="A0AAN4PF76"/>
<proteinExistence type="predicted"/>
<evidence type="ECO:0000313" key="3">
    <source>
        <dbReference type="Proteomes" id="UP000051487"/>
    </source>
</evidence>
<reference evidence="2 3" key="1">
    <citation type="submission" date="2015-11" db="EMBL/GenBank/DDBJ databases">
        <title>Aspergillus lentulus strain IFM 54703T.</title>
        <authorList>
            <person name="Kusuya Y."/>
            <person name="Sakai K."/>
            <person name="Kamei K."/>
            <person name="Takahashi H."/>
            <person name="Yaguchi T."/>
        </authorList>
    </citation>
    <scope>NUCLEOTIDE SEQUENCE [LARGE SCALE GENOMIC DNA]</scope>
    <source>
        <strain evidence="2 3">IFM 54703</strain>
    </source>
</reference>
<dbReference type="EMBL" id="BCLY01000004">
    <property type="protein sequence ID" value="GAQ05379.1"/>
    <property type="molecule type" value="Genomic_DNA"/>
</dbReference>
<comment type="caution">
    <text evidence="2">The sequence shown here is derived from an EMBL/GenBank/DDBJ whole genome shotgun (WGS) entry which is preliminary data.</text>
</comment>
<evidence type="ECO:0000256" key="1">
    <source>
        <dbReference type="SAM" id="MobiDB-lite"/>
    </source>
</evidence>
<gene>
    <name evidence="2" type="ORF">ALT_2700</name>
</gene>
<organism evidence="2 3">
    <name type="scientific">Aspergillus lentulus</name>
    <dbReference type="NCBI Taxonomy" id="293939"/>
    <lineage>
        <taxon>Eukaryota</taxon>
        <taxon>Fungi</taxon>
        <taxon>Dikarya</taxon>
        <taxon>Ascomycota</taxon>
        <taxon>Pezizomycotina</taxon>
        <taxon>Eurotiomycetes</taxon>
        <taxon>Eurotiomycetidae</taxon>
        <taxon>Eurotiales</taxon>
        <taxon>Aspergillaceae</taxon>
        <taxon>Aspergillus</taxon>
        <taxon>Aspergillus subgen. Fumigati</taxon>
    </lineage>
</organism>
<feature type="compositionally biased region" description="Low complexity" evidence="1">
    <location>
        <begin position="499"/>
        <end position="510"/>
    </location>
</feature>
<feature type="region of interest" description="Disordered" evidence="1">
    <location>
        <begin position="493"/>
        <end position="512"/>
    </location>
</feature>
<accession>A0AAN4PF76</accession>
<sequence>MSEVEAQLEAKAIIQIENACKLLRNAISAAIPVAPEQYMTITVPGTIIDVRDLEDGGTFVYGAQYSAFPPNAVRQAEARLVDDMVALAKMMVGSTGKSVARSYSRALDSLVPKKATVRSGGLNPIRSPGEPGYDAAMKYLTTADSKTGLSPVDIYVKKQAAWANAQDEWDKAKLQAKEAAMAKYPNDIVLQRQDYDEWSQANYRKFKFAVQGRWMDWLSNGHKYDVEFNFGMIDTESIMARVESSKEAMRNSTMVDSDGANELLGVNLTPKNWATLCKEKQEGWTKRNGAYSIDQVDAEILRLQRIQISYEAMKELMSTDPPTFPISNPDVAKPSADDAASKSALAGAFKRIYTAEAGMSTQNAILSSKATDEEKNAVTTGSDYQNAVKELKEAREGLYHAIKAYSKNQSAWKKYNLAALQGDLKEHIETWLAGTIKTIQDQIAALQTKKIEKRSTQSIKVDAIASANLETGITGTEVATEGSELAAPIFNIASPADNTTGPTPTGTAAGKESNPWVTISASFSAAEQMTTQSTSSWGASVGGGAGWGLWSVGGSYAHNESHSDSTSDMANCDVSITFDAIVVNIERPWLYTEIFNDFELDVADNVYLSPGAEDLHRLMAQQNLVSSDPKDAGKANPNIISELAQYNSFPAFPTSFIIAANTTIDFHGDTQHIEDHFSAQSTSGSVSVGWGPFCARSRFQQASSKQSHQMQSTATGCRLTFGAPQIIGWVSQILPALPRKAGFEPMVQNNVAPKV</sequence>
<evidence type="ECO:0000313" key="2">
    <source>
        <dbReference type="EMBL" id="GAQ05379.1"/>
    </source>
</evidence>
<protein>
    <submittedName>
        <fullName evidence="2">Uncharacterized protein</fullName>
    </submittedName>
</protein>